<dbReference type="OMA" id="NIAEDYM"/>
<sequence length="221" mass="25334">MPPRIPVKMGFKPALPVVRALSSTVQPKNPRGTRNNTATNLLSLDEAPKRSSPQKARARTSTEEIQRLISRTDERYSRIKSQRADIQQRLEAQRISDEYLAQMPRHWREGDVFTPHDLSGNEMKKWRRNAPKTVDVFDVTGVNPLDHYRVSFSSYAPVPKTWCDWSRQCVADSLGVELYLDFRLYFEYGPDSTLKSDWPPTSKPTQDRQSYPKGNGYGSSS</sequence>
<dbReference type="Proteomes" id="UP000028545">
    <property type="component" value="Unassembled WGS sequence"/>
</dbReference>
<dbReference type="VEuPathDB" id="FungiDB:SAPIO_CDS8641"/>
<keyword evidence="3" id="KW-1185">Reference proteome</keyword>
<feature type="region of interest" description="Disordered" evidence="1">
    <location>
        <begin position="24"/>
        <end position="63"/>
    </location>
</feature>
<dbReference type="AlphaFoldDB" id="A0A084G041"/>
<evidence type="ECO:0000313" key="2">
    <source>
        <dbReference type="EMBL" id="KEZ40703.1"/>
    </source>
</evidence>
<evidence type="ECO:0000256" key="1">
    <source>
        <dbReference type="SAM" id="MobiDB-lite"/>
    </source>
</evidence>
<dbReference type="OrthoDB" id="21463at2759"/>
<reference evidence="2 3" key="1">
    <citation type="journal article" date="2014" name="Genome Announc.">
        <title>Draft genome sequence of the pathogenic fungus Scedosporium apiospermum.</title>
        <authorList>
            <person name="Vandeputte P."/>
            <person name="Ghamrawi S."/>
            <person name="Rechenmann M."/>
            <person name="Iltis A."/>
            <person name="Giraud S."/>
            <person name="Fleury M."/>
            <person name="Thornton C."/>
            <person name="Delhaes L."/>
            <person name="Meyer W."/>
            <person name="Papon N."/>
            <person name="Bouchara J.P."/>
        </authorList>
    </citation>
    <scope>NUCLEOTIDE SEQUENCE [LARGE SCALE GENOMIC DNA]</scope>
    <source>
        <strain evidence="2 3">IHEM 14462</strain>
    </source>
</reference>
<feature type="region of interest" description="Disordered" evidence="1">
    <location>
        <begin position="191"/>
        <end position="221"/>
    </location>
</feature>
<protein>
    <submittedName>
        <fullName evidence="2">Uncharacterized protein</fullName>
    </submittedName>
</protein>
<name>A0A084G041_PSEDA</name>
<feature type="compositionally biased region" description="Polar residues" evidence="1">
    <location>
        <begin position="24"/>
        <end position="42"/>
    </location>
</feature>
<dbReference type="HOGENOM" id="CLU_1251299_0_0_1"/>
<dbReference type="GeneID" id="27727713"/>
<accession>A0A084G041</accession>
<dbReference type="KEGG" id="sapo:SAPIO_CDS8641"/>
<evidence type="ECO:0000313" key="3">
    <source>
        <dbReference type="Proteomes" id="UP000028545"/>
    </source>
</evidence>
<organism evidence="2 3">
    <name type="scientific">Pseudallescheria apiosperma</name>
    <name type="common">Scedosporium apiospermum</name>
    <dbReference type="NCBI Taxonomy" id="563466"/>
    <lineage>
        <taxon>Eukaryota</taxon>
        <taxon>Fungi</taxon>
        <taxon>Dikarya</taxon>
        <taxon>Ascomycota</taxon>
        <taxon>Pezizomycotina</taxon>
        <taxon>Sordariomycetes</taxon>
        <taxon>Hypocreomycetidae</taxon>
        <taxon>Microascales</taxon>
        <taxon>Microascaceae</taxon>
        <taxon>Scedosporium</taxon>
    </lineage>
</organism>
<proteinExistence type="predicted"/>
<dbReference type="EMBL" id="JOWA01000121">
    <property type="protein sequence ID" value="KEZ40703.1"/>
    <property type="molecule type" value="Genomic_DNA"/>
</dbReference>
<gene>
    <name evidence="2" type="ORF">SAPIO_CDS8641</name>
</gene>
<comment type="caution">
    <text evidence="2">The sequence shown here is derived from an EMBL/GenBank/DDBJ whole genome shotgun (WGS) entry which is preliminary data.</text>
</comment>
<dbReference type="RefSeq" id="XP_016640502.1">
    <property type="nucleotide sequence ID" value="XM_016790239.1"/>
</dbReference>